<dbReference type="PANTHER" id="PTHR39327">
    <property type="match status" value="1"/>
</dbReference>
<dbReference type="InterPro" id="IPR010319">
    <property type="entry name" value="Transglutaminase-like_Cys_pept"/>
</dbReference>
<evidence type="ECO:0000313" key="1">
    <source>
        <dbReference type="EMBL" id="PKU24446.1"/>
    </source>
</evidence>
<comment type="caution">
    <text evidence="1">The sequence shown here is derived from an EMBL/GenBank/DDBJ whole genome shotgun (WGS) entry which is preliminary data.</text>
</comment>
<gene>
    <name evidence="1" type="ORF">CWS72_11400</name>
</gene>
<evidence type="ECO:0008006" key="3">
    <source>
        <dbReference type="Google" id="ProtNLM"/>
    </source>
</evidence>
<dbReference type="EMBL" id="PIUM01000011">
    <property type="protein sequence ID" value="PKU24446.1"/>
    <property type="molecule type" value="Genomic_DNA"/>
</dbReference>
<sequence length="262" mass="27829">MKSLDVNSLRYILPTKEWFLGRGRQSSLGLVGVIALLADNSQYGDFAVANHSSALTSASVIGKAIVALAGALFLSACAGGPLPASSQIPGGVVSNTLPAGYAQFCGRHQELCTLPAQATTAQAVVPMTAETEKQLSQVNVSINRAIRPMADAGKAGYWEPASAGDCKTYTVRKMQALLALGLPREALHVAIVRTPQAESHAVLTVDTDRGTYVLDNMSDELQPWEKLPYTFWSREAAPGQQWSFPALDGKGRIASIVDKSQS</sequence>
<evidence type="ECO:0000313" key="2">
    <source>
        <dbReference type="Proteomes" id="UP000233293"/>
    </source>
</evidence>
<organism evidence="1 2">
    <name type="scientific">Telmatospirillum siberiense</name>
    <dbReference type="NCBI Taxonomy" id="382514"/>
    <lineage>
        <taxon>Bacteria</taxon>
        <taxon>Pseudomonadati</taxon>
        <taxon>Pseudomonadota</taxon>
        <taxon>Alphaproteobacteria</taxon>
        <taxon>Rhodospirillales</taxon>
        <taxon>Rhodospirillaceae</taxon>
        <taxon>Telmatospirillum</taxon>
    </lineage>
</organism>
<proteinExistence type="predicted"/>
<accession>A0A2N3PVK7</accession>
<dbReference type="Pfam" id="PF06035">
    <property type="entry name" value="Peptidase_C93"/>
    <property type="match status" value="1"/>
</dbReference>
<dbReference type="PANTHER" id="PTHR39327:SF1">
    <property type="entry name" value="BLR5470 PROTEIN"/>
    <property type="match status" value="1"/>
</dbReference>
<dbReference type="AlphaFoldDB" id="A0A2N3PVK7"/>
<dbReference type="Proteomes" id="UP000233293">
    <property type="component" value="Unassembled WGS sequence"/>
</dbReference>
<keyword evidence="2" id="KW-1185">Reference proteome</keyword>
<reference evidence="2" key="1">
    <citation type="submission" date="2017-12" db="EMBL/GenBank/DDBJ databases">
        <title>Draft genome sequence of Telmatospirillum siberiense 26-4b1T, an acidotolerant peatland alphaproteobacterium potentially involved in sulfur cycling.</title>
        <authorList>
            <person name="Hausmann B."/>
            <person name="Pjevac P."/>
            <person name="Schreck K."/>
            <person name="Herbold C.W."/>
            <person name="Daims H."/>
            <person name="Wagner M."/>
            <person name="Pester M."/>
            <person name="Loy A."/>
        </authorList>
    </citation>
    <scope>NUCLEOTIDE SEQUENCE [LARGE SCALE GENOMIC DNA]</scope>
    <source>
        <strain evidence="2">26-4b1</strain>
    </source>
</reference>
<dbReference type="Gene3D" id="3.10.620.30">
    <property type="match status" value="1"/>
</dbReference>
<name>A0A2N3PVK7_9PROT</name>
<protein>
    <recommendedName>
        <fullName evidence="3">Transglutaminase</fullName>
    </recommendedName>
</protein>